<protein>
    <recommendedName>
        <fullName evidence="4">Aminoglycoside N(3)-acetyltransferase</fullName>
        <ecNumber evidence="4">2.3.1.-</ecNumber>
    </recommendedName>
</protein>
<dbReference type="EC" id="2.3.1.-" evidence="4"/>
<name>A0A7R7ENZ8_9FIRM</name>
<evidence type="ECO:0000256" key="4">
    <source>
        <dbReference type="RuleBase" id="RU365031"/>
    </source>
</evidence>
<dbReference type="PANTHER" id="PTHR11104">
    <property type="entry name" value="AMINOGLYCOSIDE N3-ACETYLTRANSFERASE"/>
    <property type="match status" value="1"/>
</dbReference>
<proteinExistence type="inferred from homology"/>
<comment type="similarity">
    <text evidence="1 4">Belongs to the antibiotic N-acetyltransferase family.</text>
</comment>
<dbReference type="Proteomes" id="UP000595897">
    <property type="component" value="Chromosome"/>
</dbReference>
<dbReference type="EMBL" id="AP024169">
    <property type="protein sequence ID" value="BCN32307.1"/>
    <property type="molecule type" value="Genomic_DNA"/>
</dbReference>
<evidence type="ECO:0000313" key="5">
    <source>
        <dbReference type="EMBL" id="BCN32307.1"/>
    </source>
</evidence>
<evidence type="ECO:0000256" key="3">
    <source>
        <dbReference type="ARBA" id="ARBA00023315"/>
    </source>
</evidence>
<organism evidence="5 6">
    <name type="scientific">Anaeromicropila herbilytica</name>
    <dbReference type="NCBI Taxonomy" id="2785025"/>
    <lineage>
        <taxon>Bacteria</taxon>
        <taxon>Bacillati</taxon>
        <taxon>Bacillota</taxon>
        <taxon>Clostridia</taxon>
        <taxon>Lachnospirales</taxon>
        <taxon>Lachnospiraceae</taxon>
        <taxon>Anaeromicropila</taxon>
    </lineage>
</organism>
<keyword evidence="2 4" id="KW-0808">Transferase</keyword>
<keyword evidence="4" id="KW-0046">Antibiotic resistance</keyword>
<dbReference type="InterPro" id="IPR003679">
    <property type="entry name" value="Amioglycoside_AcTrfase"/>
</dbReference>
<dbReference type="SUPFAM" id="SSF110710">
    <property type="entry name" value="TTHA0583/YokD-like"/>
    <property type="match status" value="1"/>
</dbReference>
<evidence type="ECO:0000256" key="1">
    <source>
        <dbReference type="ARBA" id="ARBA00006383"/>
    </source>
</evidence>
<comment type="catalytic activity">
    <reaction evidence="4">
        <text>a 2-deoxystreptamine antibiotic + acetyl-CoA = an N(3)-acetyl-2-deoxystreptamine antibiotic + CoA + H(+)</text>
        <dbReference type="Rhea" id="RHEA:12665"/>
        <dbReference type="ChEBI" id="CHEBI:15378"/>
        <dbReference type="ChEBI" id="CHEBI:57287"/>
        <dbReference type="ChEBI" id="CHEBI:57288"/>
        <dbReference type="ChEBI" id="CHEBI:57921"/>
        <dbReference type="ChEBI" id="CHEBI:77452"/>
        <dbReference type="EC" id="2.3.1.81"/>
    </reaction>
</comment>
<dbReference type="PANTHER" id="PTHR11104:SF0">
    <property type="entry name" value="SPBETA PROPHAGE-DERIVED AMINOGLYCOSIDE N(3')-ACETYLTRANSFERASE-LIKE PROTEIN YOKD"/>
    <property type="match status" value="1"/>
</dbReference>
<dbReference type="KEGG" id="ahb:bsdtb5_36020"/>
<dbReference type="InterPro" id="IPR028345">
    <property type="entry name" value="Antibiotic_NAT-like"/>
</dbReference>
<evidence type="ECO:0000256" key="2">
    <source>
        <dbReference type="ARBA" id="ARBA00022679"/>
    </source>
</evidence>
<dbReference type="Pfam" id="PF02522">
    <property type="entry name" value="Antibiotic_NAT"/>
    <property type="match status" value="1"/>
</dbReference>
<accession>A0A7R7ENZ8</accession>
<evidence type="ECO:0000313" key="6">
    <source>
        <dbReference type="Proteomes" id="UP000595897"/>
    </source>
</evidence>
<gene>
    <name evidence="5" type="ORF">bsdtb5_36020</name>
</gene>
<dbReference type="AlphaFoldDB" id="A0A7R7ENZ8"/>
<sequence>MNTISKQDIISGLQKIGVRPGMELEVHSSLKSFGYVEGGAKTVIEALKETVGCNGSIFMPSLRLSPRLPLSEADEKLGITCKALVYNSKNGV</sequence>
<reference evidence="5 6" key="1">
    <citation type="submission" date="2020-11" db="EMBL/GenBank/DDBJ databases">
        <title>Draft genome sequencing of a Lachnospiraceae strain isolated from anoxic soil subjected to BSD treatment.</title>
        <authorList>
            <person name="Uek A."/>
            <person name="Tonouchi A."/>
        </authorList>
    </citation>
    <scope>NUCLEOTIDE SEQUENCE [LARGE SCALE GENOMIC DNA]</scope>
    <source>
        <strain evidence="5 6">TB5</strain>
    </source>
</reference>
<keyword evidence="6" id="KW-1185">Reference proteome</keyword>
<keyword evidence="3 4" id="KW-0012">Acyltransferase</keyword>
<dbReference type="RefSeq" id="WP_271713361.1">
    <property type="nucleotide sequence ID" value="NZ_AP024169.1"/>
</dbReference>
<dbReference type="GO" id="GO:0046677">
    <property type="term" value="P:response to antibiotic"/>
    <property type="evidence" value="ECO:0007669"/>
    <property type="project" value="UniProtKB-KW"/>
</dbReference>
<dbReference type="GO" id="GO:0046353">
    <property type="term" value="F:aminoglycoside 3-N-acetyltransferase activity"/>
    <property type="evidence" value="ECO:0007669"/>
    <property type="project" value="UniProtKB-EC"/>
</dbReference>